<dbReference type="Proteomes" id="UP000429607">
    <property type="component" value="Unassembled WGS sequence"/>
</dbReference>
<dbReference type="EMBL" id="QXFV01006702">
    <property type="protein sequence ID" value="KAE8960699.1"/>
    <property type="molecule type" value="Genomic_DNA"/>
</dbReference>
<comment type="caution">
    <text evidence="1">The sequence shown here is derived from an EMBL/GenBank/DDBJ whole genome shotgun (WGS) entry which is preliminary data.</text>
</comment>
<protein>
    <recommendedName>
        <fullName evidence="3">Transposase</fullName>
    </recommendedName>
</protein>
<dbReference type="AlphaFoldDB" id="A0A6A3GUD9"/>
<proteinExistence type="predicted"/>
<gene>
    <name evidence="1" type="ORF">PR001_g30298</name>
</gene>
<name>A0A6A3GUD9_9STRA</name>
<feature type="non-terminal residue" evidence="1">
    <location>
        <position position="1"/>
    </location>
</feature>
<evidence type="ECO:0000313" key="1">
    <source>
        <dbReference type="EMBL" id="KAE8960699.1"/>
    </source>
</evidence>
<sequence length="96" mass="11449">QDMHFARDEAHYLETKEKVLSKWGKKLELATFIKYFSKQWLAGKFEQWQSFRTPRGFATTNNPAEQFNRALKRDYTLHRRLKMGVLLVQLSACCKH</sequence>
<accession>A0A6A3GUD9</accession>
<evidence type="ECO:0000313" key="2">
    <source>
        <dbReference type="Proteomes" id="UP000429607"/>
    </source>
</evidence>
<evidence type="ECO:0008006" key="3">
    <source>
        <dbReference type="Google" id="ProtNLM"/>
    </source>
</evidence>
<reference evidence="1 2" key="1">
    <citation type="submission" date="2018-09" db="EMBL/GenBank/DDBJ databases">
        <title>Genomic investigation of the strawberry pathogen Phytophthora fragariae indicates pathogenicity is determined by transcriptional variation in three key races.</title>
        <authorList>
            <person name="Adams T.M."/>
            <person name="Armitage A.D."/>
            <person name="Sobczyk M.K."/>
            <person name="Bates H.J."/>
            <person name="Dunwell J.M."/>
            <person name="Nellist C.F."/>
            <person name="Harrison R.J."/>
        </authorList>
    </citation>
    <scope>NUCLEOTIDE SEQUENCE [LARGE SCALE GENOMIC DNA]</scope>
    <source>
        <strain evidence="1 2">SCRP249</strain>
    </source>
</reference>
<organism evidence="1 2">
    <name type="scientific">Phytophthora rubi</name>
    <dbReference type="NCBI Taxonomy" id="129364"/>
    <lineage>
        <taxon>Eukaryota</taxon>
        <taxon>Sar</taxon>
        <taxon>Stramenopiles</taxon>
        <taxon>Oomycota</taxon>
        <taxon>Peronosporomycetes</taxon>
        <taxon>Peronosporales</taxon>
        <taxon>Peronosporaceae</taxon>
        <taxon>Phytophthora</taxon>
    </lineage>
</organism>